<proteinExistence type="predicted"/>
<dbReference type="Gene3D" id="1.10.10.10">
    <property type="entry name" value="Winged helix-like DNA-binding domain superfamily/Winged helix DNA-binding domain"/>
    <property type="match status" value="1"/>
</dbReference>
<accession>A0ABV5NHS1</accession>
<gene>
    <name evidence="2" type="ORF">ACFFR3_08660</name>
</gene>
<evidence type="ECO:0000313" key="3">
    <source>
        <dbReference type="Proteomes" id="UP001589568"/>
    </source>
</evidence>
<dbReference type="InterPro" id="IPR000835">
    <property type="entry name" value="HTH_MarR-typ"/>
</dbReference>
<dbReference type="InterPro" id="IPR039422">
    <property type="entry name" value="MarR/SlyA-like"/>
</dbReference>
<dbReference type="EMBL" id="JBHMCF010000008">
    <property type="protein sequence ID" value="MFB9469576.1"/>
    <property type="molecule type" value="Genomic_DNA"/>
</dbReference>
<comment type="caution">
    <text evidence="2">The sequence shown here is derived from an EMBL/GenBank/DDBJ whole genome shotgun (WGS) entry which is preliminary data.</text>
</comment>
<name>A0ABV5NHS1_9ACTN</name>
<sequence length="161" mass="17706">MSDEPVTDHNLGWTLGVLLRAYQSTVVTVIGDLPHGPRGYQTLAAVVSGRHPTQLSLASFLGIDRTVLTYLVDDLVEAGLVERRLNPSDRRQRRIVATGKGVSVYEDLERRVGDAEDRLLGALSADEREAFMSMLRRVACDASDIEPARDPCEVAEEMLAD</sequence>
<protein>
    <submittedName>
        <fullName evidence="2">MarR family winged helix-turn-helix transcriptional regulator</fullName>
    </submittedName>
</protein>
<dbReference type="RefSeq" id="WP_345407645.1">
    <property type="nucleotide sequence ID" value="NZ_BAAAXS010000001.1"/>
</dbReference>
<dbReference type="InterPro" id="IPR036388">
    <property type="entry name" value="WH-like_DNA-bd_sf"/>
</dbReference>
<dbReference type="InterPro" id="IPR036390">
    <property type="entry name" value="WH_DNA-bd_sf"/>
</dbReference>
<organism evidence="2 3">
    <name type="scientific">Nonomuraea salmonea</name>
    <dbReference type="NCBI Taxonomy" id="46181"/>
    <lineage>
        <taxon>Bacteria</taxon>
        <taxon>Bacillati</taxon>
        <taxon>Actinomycetota</taxon>
        <taxon>Actinomycetes</taxon>
        <taxon>Streptosporangiales</taxon>
        <taxon>Streptosporangiaceae</taxon>
        <taxon>Nonomuraea</taxon>
    </lineage>
</organism>
<dbReference type="PANTHER" id="PTHR33164">
    <property type="entry name" value="TRANSCRIPTIONAL REGULATOR, MARR FAMILY"/>
    <property type="match status" value="1"/>
</dbReference>
<dbReference type="PANTHER" id="PTHR33164:SF95">
    <property type="entry name" value="TRANSCRIPTIONAL REGULATOR"/>
    <property type="match status" value="1"/>
</dbReference>
<reference evidence="2 3" key="1">
    <citation type="submission" date="2024-09" db="EMBL/GenBank/DDBJ databases">
        <authorList>
            <person name="Sun Q."/>
            <person name="Mori K."/>
        </authorList>
    </citation>
    <scope>NUCLEOTIDE SEQUENCE [LARGE SCALE GENOMIC DNA]</scope>
    <source>
        <strain evidence="2 3">JCM 3324</strain>
    </source>
</reference>
<dbReference type="Proteomes" id="UP001589568">
    <property type="component" value="Unassembled WGS sequence"/>
</dbReference>
<dbReference type="PRINTS" id="PR00598">
    <property type="entry name" value="HTHMARR"/>
</dbReference>
<feature type="domain" description="HTH marR-type" evidence="1">
    <location>
        <begin position="8"/>
        <end position="140"/>
    </location>
</feature>
<dbReference type="SMART" id="SM00347">
    <property type="entry name" value="HTH_MARR"/>
    <property type="match status" value="1"/>
</dbReference>
<evidence type="ECO:0000259" key="1">
    <source>
        <dbReference type="PROSITE" id="PS50995"/>
    </source>
</evidence>
<dbReference type="SUPFAM" id="SSF46785">
    <property type="entry name" value="Winged helix' DNA-binding domain"/>
    <property type="match status" value="1"/>
</dbReference>
<evidence type="ECO:0000313" key="2">
    <source>
        <dbReference type="EMBL" id="MFB9469576.1"/>
    </source>
</evidence>
<keyword evidence="3" id="KW-1185">Reference proteome</keyword>
<dbReference type="Pfam" id="PF12802">
    <property type="entry name" value="MarR_2"/>
    <property type="match status" value="1"/>
</dbReference>
<dbReference type="PROSITE" id="PS50995">
    <property type="entry name" value="HTH_MARR_2"/>
    <property type="match status" value="1"/>
</dbReference>